<evidence type="ECO:0000313" key="2">
    <source>
        <dbReference type="Proteomes" id="UP001500620"/>
    </source>
</evidence>
<dbReference type="Proteomes" id="UP001500620">
    <property type="component" value="Unassembled WGS sequence"/>
</dbReference>
<dbReference type="EMBL" id="BAABAT010000008">
    <property type="protein sequence ID" value="GAA4249689.1"/>
    <property type="molecule type" value="Genomic_DNA"/>
</dbReference>
<organism evidence="1 2">
    <name type="scientific">Dactylosporangium darangshiense</name>
    <dbReference type="NCBI Taxonomy" id="579108"/>
    <lineage>
        <taxon>Bacteria</taxon>
        <taxon>Bacillati</taxon>
        <taxon>Actinomycetota</taxon>
        <taxon>Actinomycetes</taxon>
        <taxon>Micromonosporales</taxon>
        <taxon>Micromonosporaceae</taxon>
        <taxon>Dactylosporangium</taxon>
    </lineage>
</organism>
<accession>A0ABP8D822</accession>
<sequence>MGLPSAEEIRDATCVACPAQALALGAFDVAERPGPQHPYDSGRGYRVHAATGTPTCVHPYRVGVPPAAYASRRVPLPDGDEPAPAVQPADLELPDDPTLLEAWLIAVVRAAPPAALGAALGRAETAAAARFDDGEVVAALRRVLTNELARSR</sequence>
<name>A0ABP8D822_9ACTN</name>
<reference evidence="2" key="1">
    <citation type="journal article" date="2019" name="Int. J. Syst. Evol. Microbiol.">
        <title>The Global Catalogue of Microorganisms (GCM) 10K type strain sequencing project: providing services to taxonomists for standard genome sequencing and annotation.</title>
        <authorList>
            <consortium name="The Broad Institute Genomics Platform"/>
            <consortium name="The Broad Institute Genome Sequencing Center for Infectious Disease"/>
            <person name="Wu L."/>
            <person name="Ma J."/>
        </authorList>
    </citation>
    <scope>NUCLEOTIDE SEQUENCE [LARGE SCALE GENOMIC DNA]</scope>
    <source>
        <strain evidence="2">JCM 17441</strain>
    </source>
</reference>
<comment type="caution">
    <text evidence="1">The sequence shown here is derived from an EMBL/GenBank/DDBJ whole genome shotgun (WGS) entry which is preliminary data.</text>
</comment>
<evidence type="ECO:0000313" key="1">
    <source>
        <dbReference type="EMBL" id="GAA4249689.1"/>
    </source>
</evidence>
<dbReference type="RefSeq" id="WP_345127930.1">
    <property type="nucleotide sequence ID" value="NZ_BAABAT010000008.1"/>
</dbReference>
<proteinExistence type="predicted"/>
<gene>
    <name evidence="1" type="ORF">GCM10022255_034790</name>
</gene>
<protein>
    <submittedName>
        <fullName evidence="1">Uncharacterized protein</fullName>
    </submittedName>
</protein>
<keyword evidence="2" id="KW-1185">Reference proteome</keyword>